<reference evidence="5" key="1">
    <citation type="submission" date="2018-05" db="EMBL/GenBank/DDBJ databases">
        <authorList>
            <person name="Lanie J.A."/>
            <person name="Ng W.-L."/>
            <person name="Kazmierczak K.M."/>
            <person name="Andrzejewski T.M."/>
            <person name="Davidsen T.M."/>
            <person name="Wayne K.J."/>
            <person name="Tettelin H."/>
            <person name="Glass J.I."/>
            <person name="Rusch D."/>
            <person name="Podicherti R."/>
            <person name="Tsui H.-C.T."/>
            <person name="Winkler M.E."/>
        </authorList>
    </citation>
    <scope>NUCLEOTIDE SEQUENCE</scope>
</reference>
<evidence type="ECO:0000256" key="3">
    <source>
        <dbReference type="ARBA" id="ARBA00022840"/>
    </source>
</evidence>
<keyword evidence="1" id="KW-0808">Transferase</keyword>
<dbReference type="InterPro" id="IPR016030">
    <property type="entry name" value="CblAdoTrfase-like"/>
</dbReference>
<evidence type="ECO:0000313" key="5">
    <source>
        <dbReference type="EMBL" id="SVC16600.1"/>
    </source>
</evidence>
<dbReference type="GO" id="GO:0005524">
    <property type="term" value="F:ATP binding"/>
    <property type="evidence" value="ECO:0007669"/>
    <property type="project" value="UniProtKB-KW"/>
</dbReference>
<keyword evidence="2" id="KW-0547">Nucleotide-binding</keyword>
<keyword evidence="3" id="KW-0067">ATP-binding</keyword>
<evidence type="ECO:0000256" key="2">
    <source>
        <dbReference type="ARBA" id="ARBA00022741"/>
    </source>
</evidence>
<dbReference type="InterPro" id="IPR029499">
    <property type="entry name" value="PduO-typ"/>
</dbReference>
<dbReference type="Pfam" id="PF01923">
    <property type="entry name" value="Cob_adeno_trans"/>
    <property type="match status" value="1"/>
</dbReference>
<evidence type="ECO:0000256" key="1">
    <source>
        <dbReference type="ARBA" id="ARBA00022679"/>
    </source>
</evidence>
<dbReference type="Gene3D" id="1.20.1200.10">
    <property type="entry name" value="Cobalamin adenosyltransferase-like"/>
    <property type="match status" value="1"/>
</dbReference>
<evidence type="ECO:0000259" key="4">
    <source>
        <dbReference type="Pfam" id="PF01923"/>
    </source>
</evidence>
<dbReference type="InterPro" id="IPR036451">
    <property type="entry name" value="CblAdoTrfase-like_sf"/>
</dbReference>
<dbReference type="GO" id="GO:0008817">
    <property type="term" value="F:corrinoid adenosyltransferase activity"/>
    <property type="evidence" value="ECO:0007669"/>
    <property type="project" value="TreeGrafter"/>
</dbReference>
<accession>A0A382JWV3</accession>
<dbReference type="AlphaFoldDB" id="A0A382JWV3"/>
<dbReference type="PANTHER" id="PTHR12213">
    <property type="entry name" value="CORRINOID ADENOSYLTRANSFERASE"/>
    <property type="match status" value="1"/>
</dbReference>
<sequence length="180" mass="20329">IMKIYTRAGDEGQTGLLHGEKVSKDSVLPEAYGSVDEAQAILGLVRTECGDNKDLEDKIIHIERDLYVLMAELATDYSKHDTLEPGKSKVNEEMIKFLEDFIDEITSNFELPKEFVLPGQNRISALIDISRTVVRRAERRAIACDIEDSLAVAYLNRLSDLLWAMARWQEGESIISRSVK</sequence>
<dbReference type="EMBL" id="UINC01076951">
    <property type="protein sequence ID" value="SVC16600.1"/>
    <property type="molecule type" value="Genomic_DNA"/>
</dbReference>
<feature type="non-terminal residue" evidence="5">
    <location>
        <position position="1"/>
    </location>
</feature>
<dbReference type="NCBIfam" id="TIGR00636">
    <property type="entry name" value="PduO_Nterm"/>
    <property type="match status" value="1"/>
</dbReference>
<dbReference type="PANTHER" id="PTHR12213:SF0">
    <property type="entry name" value="CORRINOID ADENOSYLTRANSFERASE MMAB"/>
    <property type="match status" value="1"/>
</dbReference>
<name>A0A382JWV3_9ZZZZ</name>
<dbReference type="SUPFAM" id="SSF89028">
    <property type="entry name" value="Cobalamin adenosyltransferase-like"/>
    <property type="match status" value="1"/>
</dbReference>
<proteinExistence type="predicted"/>
<feature type="domain" description="Cobalamin adenosyltransferase-like" evidence="4">
    <location>
        <begin position="4"/>
        <end position="168"/>
    </location>
</feature>
<organism evidence="5">
    <name type="scientific">marine metagenome</name>
    <dbReference type="NCBI Taxonomy" id="408172"/>
    <lineage>
        <taxon>unclassified sequences</taxon>
        <taxon>metagenomes</taxon>
        <taxon>ecological metagenomes</taxon>
    </lineage>
</organism>
<gene>
    <name evidence="5" type="ORF">METZ01_LOCUS269454</name>
</gene>
<protein>
    <recommendedName>
        <fullName evidence="4">Cobalamin adenosyltransferase-like domain-containing protein</fullName>
    </recommendedName>
</protein>